<sequence length="427" mass="48604">MPRKRQGLRSYHHKSRNGCSNCKRRRVKCSMQAPACANCVRRKEVCEYQTLYETPLTQWSHEFPIAANKPSSISTPESAGNAFSYGSDPIRTHPPAGPDTGTLEVNVSLPSTFETCLTVVLNSSWFTGQEQCLWKPELIKAASKYPYVQYSLYSLSSLLYELSNPTLVTPVTAYQHHLAASSLFRQATPVVNEDNWIAVISFGVSMLVFQFATQMARYDDDFDSVESLRMLRSSLVLNDEVAPFLRKSKFWPLIVKRNNSLPRPSDHKLRLNMQYLAAIISQSIANGDKHAETNRQAFWELREWALECENCPRNWRHYISWPGMITEEYLNLVEENDDIAILILIHWAAIMYTSPRRWFITTWAQRTAMMSIQKLKGDWGDLLTWPLSVVLDTGICPGNGSPFASIPPSLPVEAFYIPVDPLLLQIS</sequence>
<reference evidence="5" key="1">
    <citation type="journal article" date="2020" name="Stud. Mycol.">
        <title>101 Dothideomycetes genomes: A test case for predicting lifestyles and emergence of pathogens.</title>
        <authorList>
            <person name="Haridas S."/>
            <person name="Albert R."/>
            <person name="Binder M."/>
            <person name="Bloem J."/>
            <person name="LaButti K."/>
            <person name="Salamov A."/>
            <person name="Andreopoulos B."/>
            <person name="Baker S."/>
            <person name="Barry K."/>
            <person name="Bills G."/>
            <person name="Bluhm B."/>
            <person name="Cannon C."/>
            <person name="Castanera R."/>
            <person name="Culley D."/>
            <person name="Daum C."/>
            <person name="Ezra D."/>
            <person name="Gonzalez J."/>
            <person name="Henrissat B."/>
            <person name="Kuo A."/>
            <person name="Liang C."/>
            <person name="Lipzen A."/>
            <person name="Lutzoni F."/>
            <person name="Magnuson J."/>
            <person name="Mondo S."/>
            <person name="Nolan M."/>
            <person name="Ohm R."/>
            <person name="Pangilinan J."/>
            <person name="Park H.-J."/>
            <person name="Ramirez L."/>
            <person name="Alfaro M."/>
            <person name="Sun H."/>
            <person name="Tritt A."/>
            <person name="Yoshinaga Y."/>
            <person name="Zwiers L.-H."/>
            <person name="Turgeon B."/>
            <person name="Goodwin S."/>
            <person name="Spatafora J."/>
            <person name="Crous P."/>
            <person name="Grigoriev I."/>
        </authorList>
    </citation>
    <scope>NUCLEOTIDE SEQUENCE [LARGE SCALE GENOMIC DNA]</scope>
    <source>
        <strain evidence="5">CBS 304.66</strain>
    </source>
</reference>
<dbReference type="AlphaFoldDB" id="A0A9P4NA67"/>
<dbReference type="EMBL" id="ML986582">
    <property type="protein sequence ID" value="KAF2269420.1"/>
    <property type="molecule type" value="Genomic_DNA"/>
</dbReference>
<dbReference type="SMART" id="SM00066">
    <property type="entry name" value="GAL4"/>
    <property type="match status" value="1"/>
</dbReference>
<accession>A0A9P4NA67</accession>
<dbReference type="Gene3D" id="4.10.240.10">
    <property type="entry name" value="Zn(2)-C6 fungal-type DNA-binding domain"/>
    <property type="match status" value="1"/>
</dbReference>
<dbReference type="Pfam" id="PF00172">
    <property type="entry name" value="Zn_clus"/>
    <property type="match status" value="1"/>
</dbReference>
<dbReference type="PROSITE" id="PS00463">
    <property type="entry name" value="ZN2_CY6_FUNGAL_1"/>
    <property type="match status" value="1"/>
</dbReference>
<dbReference type="PROSITE" id="PS50048">
    <property type="entry name" value="ZN2_CY6_FUNGAL_2"/>
    <property type="match status" value="1"/>
</dbReference>
<dbReference type="OrthoDB" id="3546279at2759"/>
<evidence type="ECO:0000256" key="1">
    <source>
        <dbReference type="ARBA" id="ARBA00023242"/>
    </source>
</evidence>
<feature type="domain" description="Zn(2)-C6 fungal-type" evidence="3">
    <location>
        <begin position="18"/>
        <end position="48"/>
    </location>
</feature>
<name>A0A9P4NA67_9PLEO</name>
<organism evidence="4 5">
    <name type="scientific">Lojkania enalia</name>
    <dbReference type="NCBI Taxonomy" id="147567"/>
    <lineage>
        <taxon>Eukaryota</taxon>
        <taxon>Fungi</taxon>
        <taxon>Dikarya</taxon>
        <taxon>Ascomycota</taxon>
        <taxon>Pezizomycotina</taxon>
        <taxon>Dothideomycetes</taxon>
        <taxon>Pleosporomycetidae</taxon>
        <taxon>Pleosporales</taxon>
        <taxon>Pleosporales incertae sedis</taxon>
        <taxon>Lojkania</taxon>
    </lineage>
</organism>
<dbReference type="PANTHER" id="PTHR47784">
    <property type="entry name" value="STEROL UPTAKE CONTROL PROTEIN 2"/>
    <property type="match status" value="1"/>
</dbReference>
<dbReference type="CDD" id="cd00067">
    <property type="entry name" value="GAL4"/>
    <property type="match status" value="1"/>
</dbReference>
<evidence type="ECO:0000256" key="2">
    <source>
        <dbReference type="SAM" id="MobiDB-lite"/>
    </source>
</evidence>
<dbReference type="InterPro" id="IPR036864">
    <property type="entry name" value="Zn2-C6_fun-type_DNA-bd_sf"/>
</dbReference>
<dbReference type="InterPro" id="IPR053157">
    <property type="entry name" value="Sterol_Uptake_Regulator"/>
</dbReference>
<dbReference type="PANTHER" id="PTHR47784:SF5">
    <property type="entry name" value="STEROL UPTAKE CONTROL PROTEIN 2"/>
    <property type="match status" value="1"/>
</dbReference>
<evidence type="ECO:0000313" key="4">
    <source>
        <dbReference type="EMBL" id="KAF2269420.1"/>
    </source>
</evidence>
<proteinExistence type="predicted"/>
<comment type="caution">
    <text evidence="4">The sequence shown here is derived from an EMBL/GenBank/DDBJ whole genome shotgun (WGS) entry which is preliminary data.</text>
</comment>
<feature type="region of interest" description="Disordered" evidence="2">
    <location>
        <begin position="71"/>
        <end position="101"/>
    </location>
</feature>
<dbReference type="GO" id="GO:0001228">
    <property type="term" value="F:DNA-binding transcription activator activity, RNA polymerase II-specific"/>
    <property type="evidence" value="ECO:0007669"/>
    <property type="project" value="TreeGrafter"/>
</dbReference>
<dbReference type="GO" id="GO:0008270">
    <property type="term" value="F:zinc ion binding"/>
    <property type="evidence" value="ECO:0007669"/>
    <property type="project" value="InterPro"/>
</dbReference>
<keyword evidence="5" id="KW-1185">Reference proteome</keyword>
<evidence type="ECO:0000259" key="3">
    <source>
        <dbReference type="PROSITE" id="PS50048"/>
    </source>
</evidence>
<gene>
    <name evidence="4" type="ORF">CC78DRAFT_574982</name>
</gene>
<dbReference type="SUPFAM" id="SSF57701">
    <property type="entry name" value="Zn2/Cys6 DNA-binding domain"/>
    <property type="match status" value="1"/>
</dbReference>
<keyword evidence="1" id="KW-0539">Nucleus</keyword>
<dbReference type="InterPro" id="IPR001138">
    <property type="entry name" value="Zn2Cys6_DnaBD"/>
</dbReference>
<dbReference type="Proteomes" id="UP000800093">
    <property type="component" value="Unassembled WGS sequence"/>
</dbReference>
<evidence type="ECO:0000313" key="5">
    <source>
        <dbReference type="Proteomes" id="UP000800093"/>
    </source>
</evidence>
<protein>
    <recommendedName>
        <fullName evidence="3">Zn(2)-C6 fungal-type domain-containing protein</fullName>
    </recommendedName>
</protein>